<dbReference type="EMBL" id="PCYM01000006">
    <property type="protein sequence ID" value="PIR47508.1"/>
    <property type="molecule type" value="Genomic_DNA"/>
</dbReference>
<sequence>MQKMFFIIPGFTHEITNPQYTWLKRHLTSLGYSVKIVPIRWKRHVMSDHLQEFLAFFDTHKTEENHVLGFSFGAMIAFLSAPQTQPKHLYLCSLSPYFAEDLKFLKPSWQAYIGTRRMIDFKRYRSLSTAKLISSDTSVFCGEQEGEKYPQLLKRCHQVATTLLHGLYTLVERAPHQLDFPTYKQTLKQAIH</sequence>
<proteinExistence type="predicted"/>
<dbReference type="InterPro" id="IPR029058">
    <property type="entry name" value="AB_hydrolase_fold"/>
</dbReference>
<reference evidence="1 2" key="1">
    <citation type="submission" date="2017-09" db="EMBL/GenBank/DDBJ databases">
        <title>Depth-based differentiation of microbial function through sediment-hosted aquifers and enrichment of novel symbionts in the deep terrestrial subsurface.</title>
        <authorList>
            <person name="Probst A.J."/>
            <person name="Ladd B."/>
            <person name="Jarett J.K."/>
            <person name="Geller-Mcgrath D.E."/>
            <person name="Sieber C.M."/>
            <person name="Emerson J.B."/>
            <person name="Anantharaman K."/>
            <person name="Thomas B.C."/>
            <person name="Malmstrom R."/>
            <person name="Stieglmeier M."/>
            <person name="Klingl A."/>
            <person name="Woyke T."/>
            <person name="Ryan C.M."/>
            <person name="Banfield J.F."/>
        </authorList>
    </citation>
    <scope>NUCLEOTIDE SEQUENCE [LARGE SCALE GENOMIC DNA]</scope>
    <source>
        <strain evidence="1">CG10_big_fil_rev_8_21_14_0_10_50_16</strain>
    </source>
</reference>
<comment type="caution">
    <text evidence="1">The sequence shown here is derived from an EMBL/GenBank/DDBJ whole genome shotgun (WGS) entry which is preliminary data.</text>
</comment>
<name>A0A2H0RLY3_9BACT</name>
<dbReference type="AlphaFoldDB" id="A0A2H0RLY3"/>
<gene>
    <name evidence="1" type="ORF">COV06_03595</name>
</gene>
<protein>
    <recommendedName>
        <fullName evidence="3">Alpha/beta hydrolase</fullName>
    </recommendedName>
</protein>
<organism evidence="1 2">
    <name type="scientific">Candidatus Uhrbacteria bacterium CG10_big_fil_rev_8_21_14_0_10_50_16</name>
    <dbReference type="NCBI Taxonomy" id="1975039"/>
    <lineage>
        <taxon>Bacteria</taxon>
        <taxon>Candidatus Uhriibacteriota</taxon>
    </lineage>
</organism>
<evidence type="ECO:0000313" key="2">
    <source>
        <dbReference type="Proteomes" id="UP000230084"/>
    </source>
</evidence>
<evidence type="ECO:0000313" key="1">
    <source>
        <dbReference type="EMBL" id="PIR47508.1"/>
    </source>
</evidence>
<dbReference type="Gene3D" id="3.40.50.1820">
    <property type="entry name" value="alpha/beta hydrolase"/>
    <property type="match status" value="1"/>
</dbReference>
<dbReference type="Proteomes" id="UP000230084">
    <property type="component" value="Unassembled WGS sequence"/>
</dbReference>
<dbReference type="SUPFAM" id="SSF53474">
    <property type="entry name" value="alpha/beta-Hydrolases"/>
    <property type="match status" value="1"/>
</dbReference>
<accession>A0A2H0RLY3</accession>
<evidence type="ECO:0008006" key="3">
    <source>
        <dbReference type="Google" id="ProtNLM"/>
    </source>
</evidence>